<dbReference type="OrthoDB" id="251770at2759"/>
<gene>
    <name evidence="4" type="ORF">PILCRDRAFT_6061</name>
</gene>
<feature type="domain" description="BRCT" evidence="3">
    <location>
        <begin position="592"/>
        <end position="657"/>
    </location>
</feature>
<dbReference type="SUPFAM" id="SSF52113">
    <property type="entry name" value="BRCT domain"/>
    <property type="match status" value="3"/>
</dbReference>
<proteinExistence type="predicted"/>
<dbReference type="CDD" id="cd00027">
    <property type="entry name" value="BRCT"/>
    <property type="match status" value="1"/>
</dbReference>
<dbReference type="CDD" id="cd17731">
    <property type="entry name" value="BRCT_TopBP1_rpt2_like"/>
    <property type="match status" value="1"/>
</dbReference>
<dbReference type="Pfam" id="PF00533">
    <property type="entry name" value="BRCT"/>
    <property type="match status" value="1"/>
</dbReference>
<feature type="region of interest" description="Disordered" evidence="2">
    <location>
        <begin position="415"/>
        <end position="469"/>
    </location>
</feature>
<dbReference type="Proteomes" id="UP000054166">
    <property type="component" value="Unassembled WGS sequence"/>
</dbReference>
<dbReference type="EMBL" id="KN832986">
    <property type="protein sequence ID" value="KIM85083.1"/>
    <property type="molecule type" value="Genomic_DNA"/>
</dbReference>
<dbReference type="Pfam" id="PF12738">
    <property type="entry name" value="PTCB-BRCT"/>
    <property type="match status" value="2"/>
</dbReference>
<feature type="compositionally biased region" description="Basic residues" evidence="2">
    <location>
        <begin position="1"/>
        <end position="11"/>
    </location>
</feature>
<evidence type="ECO:0000313" key="4">
    <source>
        <dbReference type="EMBL" id="KIM85083.1"/>
    </source>
</evidence>
<accession>A0A0C3BFK6</accession>
<feature type="domain" description="BRCT" evidence="3">
    <location>
        <begin position="102"/>
        <end position="155"/>
    </location>
</feature>
<feature type="compositionally biased region" description="Low complexity" evidence="2">
    <location>
        <begin position="415"/>
        <end position="424"/>
    </location>
</feature>
<feature type="region of interest" description="Disordered" evidence="2">
    <location>
        <begin position="1"/>
        <end position="51"/>
    </location>
</feature>
<feature type="region of interest" description="Disordered" evidence="2">
    <location>
        <begin position="723"/>
        <end position="899"/>
    </location>
</feature>
<feature type="domain" description="BRCT" evidence="3">
    <location>
        <begin position="472"/>
        <end position="561"/>
    </location>
</feature>
<evidence type="ECO:0000256" key="2">
    <source>
        <dbReference type="SAM" id="MobiDB-lite"/>
    </source>
</evidence>
<dbReference type="AlphaFoldDB" id="A0A0C3BFK6"/>
<feature type="compositionally biased region" description="Polar residues" evidence="2">
    <location>
        <begin position="765"/>
        <end position="782"/>
    </location>
</feature>
<reference evidence="5" key="2">
    <citation type="submission" date="2015-01" db="EMBL/GenBank/DDBJ databases">
        <title>Evolutionary Origins and Diversification of the Mycorrhizal Mutualists.</title>
        <authorList>
            <consortium name="DOE Joint Genome Institute"/>
            <consortium name="Mycorrhizal Genomics Consortium"/>
            <person name="Kohler A."/>
            <person name="Kuo A."/>
            <person name="Nagy L.G."/>
            <person name="Floudas D."/>
            <person name="Copeland A."/>
            <person name="Barry K.W."/>
            <person name="Cichocki N."/>
            <person name="Veneault-Fourrey C."/>
            <person name="LaButti K."/>
            <person name="Lindquist E.A."/>
            <person name="Lipzen A."/>
            <person name="Lundell T."/>
            <person name="Morin E."/>
            <person name="Murat C."/>
            <person name="Riley R."/>
            <person name="Ohm R."/>
            <person name="Sun H."/>
            <person name="Tunlid A."/>
            <person name="Henrissat B."/>
            <person name="Grigoriev I.V."/>
            <person name="Hibbett D.S."/>
            <person name="Martin F."/>
        </authorList>
    </citation>
    <scope>NUCLEOTIDE SEQUENCE [LARGE SCALE GENOMIC DNA]</scope>
    <source>
        <strain evidence="5">F 1598</strain>
    </source>
</reference>
<dbReference type="InterPro" id="IPR036420">
    <property type="entry name" value="BRCT_dom_sf"/>
</dbReference>
<feature type="domain" description="BRCT" evidence="3">
    <location>
        <begin position="172"/>
        <end position="270"/>
    </location>
</feature>
<keyword evidence="5" id="KW-1185">Reference proteome</keyword>
<dbReference type="FunCoup" id="A0A0C3BFK6">
    <property type="interactions" value="22"/>
</dbReference>
<dbReference type="GO" id="GO:0033314">
    <property type="term" value="P:mitotic DNA replication checkpoint signaling"/>
    <property type="evidence" value="ECO:0007669"/>
    <property type="project" value="TreeGrafter"/>
</dbReference>
<evidence type="ECO:0000313" key="5">
    <source>
        <dbReference type="Proteomes" id="UP000054166"/>
    </source>
</evidence>
<feature type="compositionally biased region" description="Low complexity" evidence="2">
    <location>
        <begin position="18"/>
        <end position="29"/>
    </location>
</feature>
<feature type="compositionally biased region" description="Polar residues" evidence="2">
    <location>
        <begin position="832"/>
        <end position="844"/>
    </location>
</feature>
<dbReference type="HOGENOM" id="CLU_007843_0_0_1"/>
<feature type="compositionally biased region" description="Pro residues" evidence="2">
    <location>
        <begin position="284"/>
        <end position="297"/>
    </location>
</feature>
<evidence type="ECO:0000256" key="1">
    <source>
        <dbReference type="ARBA" id="ARBA00022737"/>
    </source>
</evidence>
<sequence>MRRGNKSHKVPNVKLRPAQQSLSSTSTASKTRDSWVQDSDEANQPETQSGVDLCPRPFKNIVVCATGILDKRLRVRLGQLSPDRMYVHWHCVPGFVTCLPTLFKQALELGATPMSAFTDRVTHLIANDHGGAKYTCALERKIPIMLPSWITESYQIWLRGDDVDVNETIEKYRLPIFSNITLSLSGIDDLARRSQINKLLTHLGGKYVMNLERPVKVTHLLCSGDEETDKMKYAEKFNKRGEAQIWLVWEEWFWDSIEFGGRFQEEKYVVGRPRPERKLVTDVPAPPPPPAVNPPLQPRLQQLPAPEAMNQDLNAQLASNSAEEADEEAEVASVKRVPAVTLQLWETLLKPRGFEINGDKLVRSPTKLRADAGAGDDQMSPLGAKTKNSKGKGKERDEGGIGSVISSFRRVDSFAPPATATAAPRQPFRRIASTIEPEDNSKPGRSRSQSPSRSIPRENAASSSKTGAVGGSSNLLFSGLKFRTLGEAKCQNVKTEIEGCGGRMVSEDEADADFIVVRLVSGSKIYRDEADERERPKYRTECWLERCMFEERICLPDEHISFTPLTIDTPVPGAEHVNLSFSGLDQSEACWVRRLLRVLGANLAPNFSRRSTHLLCPSGTGVKFDKAREWCVPVVSMAWLEDMVRDGIVRSAEGYSVGGGGGGEDGEMADDGIICEAEVKDKGKEKEVDAKMVDITNNSQSGESIPAPKHIDTRLERSVTILHESPRDEHRSIFGKPNSSLGPPLKRRRLSTATPPPPSSRSTSVGRHSINTNASAGPSRKTTLADIDIELDMQETRIPSSTSPSPMKMPKSRDGSRGSMGPGGVSPAKVSNEVTKALQESITSLLGKRQNSEEDVNANAGQPAKAGKRIRPQPKSKPQSRHESDEFVTPMPVHQAAPVSVYDRSLSPFEPYDELNLIDGGGRSYEESMRVMYEDPGQLEEKKRLMSLFETHTQSGDDSRTGGRKGGKKAPTAVRRSTRMAGF</sequence>
<dbReference type="InParanoid" id="A0A0C3BFK6"/>
<keyword evidence="1" id="KW-0677">Repeat</keyword>
<dbReference type="InterPro" id="IPR059215">
    <property type="entry name" value="BRCT2_TopBP1-like"/>
</dbReference>
<feature type="region of interest" description="Disordered" evidence="2">
    <location>
        <begin position="279"/>
        <end position="299"/>
    </location>
</feature>
<dbReference type="SMART" id="SM00292">
    <property type="entry name" value="BRCT"/>
    <property type="match status" value="3"/>
</dbReference>
<name>A0A0C3BFK6_PILCF</name>
<reference evidence="4 5" key="1">
    <citation type="submission" date="2014-04" db="EMBL/GenBank/DDBJ databases">
        <authorList>
            <consortium name="DOE Joint Genome Institute"/>
            <person name="Kuo A."/>
            <person name="Tarkka M."/>
            <person name="Buscot F."/>
            <person name="Kohler A."/>
            <person name="Nagy L.G."/>
            <person name="Floudas D."/>
            <person name="Copeland A."/>
            <person name="Barry K.W."/>
            <person name="Cichocki N."/>
            <person name="Veneault-Fourrey C."/>
            <person name="LaButti K."/>
            <person name="Lindquist E.A."/>
            <person name="Lipzen A."/>
            <person name="Lundell T."/>
            <person name="Morin E."/>
            <person name="Murat C."/>
            <person name="Sun H."/>
            <person name="Tunlid A."/>
            <person name="Henrissat B."/>
            <person name="Grigoriev I.V."/>
            <person name="Hibbett D.S."/>
            <person name="Martin F."/>
            <person name="Nordberg H.P."/>
            <person name="Cantor M.N."/>
            <person name="Hua S.X."/>
        </authorList>
    </citation>
    <scope>NUCLEOTIDE SEQUENCE [LARGE SCALE GENOMIC DNA]</scope>
    <source>
        <strain evidence="4 5">F 1598</strain>
    </source>
</reference>
<evidence type="ECO:0000259" key="3">
    <source>
        <dbReference type="PROSITE" id="PS50172"/>
    </source>
</evidence>
<dbReference type="PANTHER" id="PTHR13561:SF20">
    <property type="entry name" value="DNA TOPOISOMERASE 2-BINDING PROTEIN 1"/>
    <property type="match status" value="1"/>
</dbReference>
<dbReference type="PROSITE" id="PS50172">
    <property type="entry name" value="BRCT"/>
    <property type="match status" value="4"/>
</dbReference>
<protein>
    <recommendedName>
        <fullName evidence="3">BRCT domain-containing protein</fullName>
    </recommendedName>
</protein>
<feature type="region of interest" description="Disordered" evidence="2">
    <location>
        <begin position="370"/>
        <end position="403"/>
    </location>
</feature>
<dbReference type="PANTHER" id="PTHR13561">
    <property type="entry name" value="DNA REPLICATION REGULATOR DPB11-RELATED"/>
    <property type="match status" value="1"/>
</dbReference>
<dbReference type="Gene3D" id="3.40.50.10190">
    <property type="entry name" value="BRCT domain"/>
    <property type="match status" value="4"/>
</dbReference>
<dbReference type="GO" id="GO:0007095">
    <property type="term" value="P:mitotic G2 DNA damage checkpoint signaling"/>
    <property type="evidence" value="ECO:0007669"/>
    <property type="project" value="TreeGrafter"/>
</dbReference>
<dbReference type="InterPro" id="IPR001357">
    <property type="entry name" value="BRCT_dom"/>
</dbReference>
<organism evidence="4 5">
    <name type="scientific">Piloderma croceum (strain F 1598)</name>
    <dbReference type="NCBI Taxonomy" id="765440"/>
    <lineage>
        <taxon>Eukaryota</taxon>
        <taxon>Fungi</taxon>
        <taxon>Dikarya</taxon>
        <taxon>Basidiomycota</taxon>
        <taxon>Agaricomycotina</taxon>
        <taxon>Agaricomycetes</taxon>
        <taxon>Agaricomycetidae</taxon>
        <taxon>Atheliales</taxon>
        <taxon>Atheliaceae</taxon>
        <taxon>Piloderma</taxon>
    </lineage>
</organism>
<feature type="compositionally biased region" description="Low complexity" evidence="2">
    <location>
        <begin position="799"/>
        <end position="809"/>
    </location>
</feature>
<dbReference type="STRING" id="765440.A0A0C3BFK6"/>
<feature type="compositionally biased region" description="Polar residues" evidence="2">
    <location>
        <begin position="460"/>
        <end position="469"/>
    </location>
</feature>
<feature type="region of interest" description="Disordered" evidence="2">
    <location>
        <begin position="950"/>
        <end position="983"/>
    </location>
</feature>
<dbReference type="GO" id="GO:0006270">
    <property type="term" value="P:DNA replication initiation"/>
    <property type="evidence" value="ECO:0007669"/>
    <property type="project" value="TreeGrafter"/>
</dbReference>